<organism evidence="4 5">
    <name type="scientific">Planosporangium thailandense</name>
    <dbReference type="NCBI Taxonomy" id="765197"/>
    <lineage>
        <taxon>Bacteria</taxon>
        <taxon>Bacillati</taxon>
        <taxon>Actinomycetota</taxon>
        <taxon>Actinomycetes</taxon>
        <taxon>Micromonosporales</taxon>
        <taxon>Micromonosporaceae</taxon>
        <taxon>Planosporangium</taxon>
    </lineage>
</organism>
<comment type="caution">
    <text evidence="4">The sequence shown here is derived from an EMBL/GenBank/DDBJ whole genome shotgun (WGS) entry which is preliminary data.</text>
</comment>
<feature type="transmembrane region" description="Helical" evidence="2">
    <location>
        <begin position="313"/>
        <end position="330"/>
    </location>
</feature>
<feature type="transmembrane region" description="Helical" evidence="2">
    <location>
        <begin position="345"/>
        <end position="365"/>
    </location>
</feature>
<dbReference type="InterPro" id="IPR048389">
    <property type="entry name" value="YciQ-like_C"/>
</dbReference>
<keyword evidence="2" id="KW-0812">Transmembrane</keyword>
<dbReference type="RefSeq" id="WP_167927140.1">
    <property type="nucleotide sequence ID" value="NZ_JAATVY010000017.1"/>
</dbReference>
<proteinExistence type="predicted"/>
<accession>A0ABX0Y1K1</accession>
<feature type="transmembrane region" description="Helical" evidence="2">
    <location>
        <begin position="6"/>
        <end position="25"/>
    </location>
</feature>
<keyword evidence="5" id="KW-1185">Reference proteome</keyword>
<evidence type="ECO:0000313" key="5">
    <source>
        <dbReference type="Proteomes" id="UP000722989"/>
    </source>
</evidence>
<dbReference type="Proteomes" id="UP000722989">
    <property type="component" value="Unassembled WGS sequence"/>
</dbReference>
<gene>
    <name evidence="4" type="ORF">HC031_21240</name>
</gene>
<evidence type="ECO:0000256" key="2">
    <source>
        <dbReference type="SAM" id="Phobius"/>
    </source>
</evidence>
<feature type="region of interest" description="Disordered" evidence="1">
    <location>
        <begin position="478"/>
        <end position="506"/>
    </location>
</feature>
<keyword evidence="2" id="KW-0472">Membrane</keyword>
<feature type="domain" description="Predicted membrane protein YciQ-like C-terminal" evidence="3">
    <location>
        <begin position="41"/>
        <end position="274"/>
    </location>
</feature>
<sequence>MINLLIELGLPAVSLAVWLAAYAGARVLTRPAGVAAGPATMDLPGTEPPAVVSLLANRWQVTVDAAESTLLDLVARGCLELRQAGPDPRHTTVHVTGEPPVQLTAYERQVYDRVVERAVGGVVPLTALGFDDAKRAAAWARRFRVAVIADARRLKLSQRRLSPTVVTALSVLAAFTAAGVTAGAAHYMRRDDGDYSAVPGLFLVVTAALCGVAAKVGGERDTAAGRAVAARWLGVRDWLAGHESFADLPPAAVTVWDRYLPYGAALGVTRVASKVIDLGLADRKRIWSSYTGGWRRVTVTYPRLLPRYGQRPGWILFRAAIAAVIGWNFAPPRDLWHGLFESDPVGVVFTLVGSALLGYAGYTAVRVLLDAVAPVTVTGEVLWHQVWRTRQVGSDNRRRSIPSLYYLVVDDGRADRTRAWILPAEIADRCRTGDVVTARIRPWTRRVVDVALQRLGPGWSQPAEVTSAGEEELIAAASSPAGGAPGVTPDSAGGTPVAPASHRATGQSLRTADLLTAEEVAGVLGRAVTPDRVPMSDADLVQAACFNDSDGRTALTIEVSRGERGAGVLAARRTAGGPLPRVADEAYIGKDRVTARLGDLVVELAVGTGAGGAGLFRVLPLLGIALKRLASDG</sequence>
<keyword evidence="2" id="KW-1133">Transmembrane helix</keyword>
<reference evidence="4 5" key="1">
    <citation type="submission" date="2020-03" db="EMBL/GenBank/DDBJ databases">
        <title>WGS of the type strain of Planosporangium spp.</title>
        <authorList>
            <person name="Thawai C."/>
        </authorList>
    </citation>
    <scope>NUCLEOTIDE SEQUENCE [LARGE SCALE GENOMIC DNA]</scope>
    <source>
        <strain evidence="4 5">TBRC 5610</strain>
    </source>
</reference>
<feature type="transmembrane region" description="Helical" evidence="2">
    <location>
        <begin position="197"/>
        <end position="216"/>
    </location>
</feature>
<protein>
    <submittedName>
        <fullName evidence="4">DUF2207 domain-containing protein</fullName>
    </submittedName>
</protein>
<evidence type="ECO:0000313" key="4">
    <source>
        <dbReference type="EMBL" id="NJC72223.1"/>
    </source>
</evidence>
<feature type="transmembrane region" description="Helical" evidence="2">
    <location>
        <begin position="161"/>
        <end position="185"/>
    </location>
</feature>
<dbReference type="Pfam" id="PF20990">
    <property type="entry name" value="DUF2207_C"/>
    <property type="match status" value="1"/>
</dbReference>
<dbReference type="EMBL" id="JAATVY010000017">
    <property type="protein sequence ID" value="NJC72223.1"/>
    <property type="molecule type" value="Genomic_DNA"/>
</dbReference>
<evidence type="ECO:0000256" key="1">
    <source>
        <dbReference type="SAM" id="MobiDB-lite"/>
    </source>
</evidence>
<evidence type="ECO:0000259" key="3">
    <source>
        <dbReference type="Pfam" id="PF20990"/>
    </source>
</evidence>
<name>A0ABX0Y1K1_9ACTN</name>